<sequence length="251" mass="27726">MSYMGESPEIAPVAAFEADPAQAPKCEDQSVEIHKPKPVHNSREFLGEVAIIVLGVLIALTGEQLVEAWHWHETVDVVRTSLMGELANDRGRWEVNMAIAPCAVKVIDRLDRWAQEAPVGAAVPIKSTRPSDAIMFWMHSANWDLASGSQTLSHFPLKEQLALAALYDGLAHRQLDLEKVSDLSEQLATLVPLATDTAERRQLRVTIGNLKTKLRSITSNDAYMTRHFDALGIKADRSDIEADLTDLGCEH</sequence>
<reference evidence="1 2" key="1">
    <citation type="journal article" date="2019" name="Environ. Microbiol.">
        <title>Species interactions and distinct microbial communities in high Arctic permafrost affected cryosols are associated with the CH4 and CO2 gas fluxes.</title>
        <authorList>
            <person name="Altshuler I."/>
            <person name="Hamel J."/>
            <person name="Turney S."/>
            <person name="Magnuson E."/>
            <person name="Levesque R."/>
            <person name="Greer C."/>
            <person name="Whyte L.G."/>
        </authorList>
    </citation>
    <scope>NUCLEOTIDE SEQUENCE [LARGE SCALE GENOMIC DNA]</scope>
    <source>
        <strain evidence="1 2">S5.1</strain>
    </source>
</reference>
<accession>A0A502CRU5</accession>
<comment type="caution">
    <text evidence="1">The sequence shown here is derived from an EMBL/GenBank/DDBJ whole genome shotgun (WGS) entry which is preliminary data.</text>
</comment>
<dbReference type="RefSeq" id="WP_140866446.1">
    <property type="nucleotide sequence ID" value="NZ_RCZK01000001.1"/>
</dbReference>
<gene>
    <name evidence="1" type="ORF">EAH84_01185</name>
</gene>
<keyword evidence="2" id="KW-1185">Reference proteome</keyword>
<protein>
    <submittedName>
        <fullName evidence="1">Uncharacterized protein</fullName>
    </submittedName>
</protein>
<name>A0A502CRU5_9SPHN</name>
<dbReference type="EMBL" id="RCZK01000001">
    <property type="protein sequence ID" value="TPG15452.1"/>
    <property type="molecule type" value="Genomic_DNA"/>
</dbReference>
<proteinExistence type="predicted"/>
<dbReference type="Proteomes" id="UP000318413">
    <property type="component" value="Unassembled WGS sequence"/>
</dbReference>
<organism evidence="1 2">
    <name type="scientific">Sphingomonas oligophenolica</name>
    <dbReference type="NCBI Taxonomy" id="301154"/>
    <lineage>
        <taxon>Bacteria</taxon>
        <taxon>Pseudomonadati</taxon>
        <taxon>Pseudomonadota</taxon>
        <taxon>Alphaproteobacteria</taxon>
        <taxon>Sphingomonadales</taxon>
        <taxon>Sphingomonadaceae</taxon>
        <taxon>Sphingomonas</taxon>
    </lineage>
</organism>
<dbReference type="AlphaFoldDB" id="A0A502CRU5"/>
<evidence type="ECO:0000313" key="1">
    <source>
        <dbReference type="EMBL" id="TPG15452.1"/>
    </source>
</evidence>
<dbReference type="OrthoDB" id="7605310at2"/>
<evidence type="ECO:0000313" key="2">
    <source>
        <dbReference type="Proteomes" id="UP000318413"/>
    </source>
</evidence>